<reference evidence="3 5" key="3">
    <citation type="submission" date="2018-10" db="EMBL/GenBank/DDBJ databases">
        <authorList>
            <consortium name="NARMS: The National Antimicrobial Resistance Monitoring System"/>
        </authorList>
    </citation>
    <scope>NUCLEOTIDE SEQUENCE [LARGE SCALE GENOMIC DNA]</scope>
    <source>
        <strain evidence="3 5">CVM N17EC0276</strain>
    </source>
</reference>
<evidence type="ECO:0000313" key="4">
    <source>
        <dbReference type="EMBL" id="TXU37445.1"/>
    </source>
</evidence>
<dbReference type="EMBL" id="ROAL01000009">
    <property type="protein sequence ID" value="MIB60969.1"/>
    <property type="molecule type" value="Genomic_DNA"/>
</dbReference>
<evidence type="ECO:0000313" key="3">
    <source>
        <dbReference type="EMBL" id="MIB60969.1"/>
    </source>
</evidence>
<dbReference type="Pfam" id="PF11726">
    <property type="entry name" value="YagK_YfjJ_C"/>
    <property type="match status" value="1"/>
</dbReference>
<dbReference type="EMBL" id="AATJKW010000006">
    <property type="protein sequence ID" value="EFL9836355.1"/>
    <property type="molecule type" value="Genomic_DNA"/>
</dbReference>
<evidence type="ECO:0000313" key="5">
    <source>
        <dbReference type="Proteomes" id="UP000271175"/>
    </source>
</evidence>
<feature type="domain" description="YagK/YfjJ C-terminal" evidence="1">
    <location>
        <begin position="27"/>
        <end position="202"/>
    </location>
</feature>
<gene>
    <name evidence="4" type="ORF">D4N09_05050</name>
    <name evidence="3" type="ORF">D9E49_11230</name>
    <name evidence="2" type="ORF">EN85_001303</name>
</gene>
<reference evidence="2 7" key="1">
    <citation type="submission" date="2018-08" db="EMBL/GenBank/DDBJ databases">
        <authorList>
            <consortium name="GenomeTrakr network: Whole genome sequencing for foodborne pathogen traceback"/>
        </authorList>
    </citation>
    <scope>NUCLEOTIDE SEQUENCE [LARGE SCALE GENOMIC DNA]</scope>
    <source>
        <strain evidence="2 7">AZ-TG73583</strain>
    </source>
</reference>
<reference evidence="4 6" key="2">
    <citation type="submission" date="2018-09" db="EMBL/GenBank/DDBJ databases">
        <title>Persistent metagenomic signatures of early life antibiotic treatment in the infant gut microbiota and resistome.</title>
        <authorList>
            <person name="Gasparrini A.J."/>
        </authorList>
    </citation>
    <scope>NUCLEOTIDE SEQUENCE [LARGE SCALE GENOMIC DNA]</scope>
    <source>
        <strain evidence="4 6">T0181B.E-10</strain>
    </source>
</reference>
<dbReference type="RefSeq" id="WP_000772910.1">
    <property type="nucleotide sequence ID" value="NZ_AP022533.1"/>
</dbReference>
<proteinExistence type="predicted"/>
<name>A0A2G9A958_ECOLX</name>
<evidence type="ECO:0000313" key="7">
    <source>
        <dbReference type="Proteomes" id="UP000543257"/>
    </source>
</evidence>
<comment type="caution">
    <text evidence="3">The sequence shown here is derived from an EMBL/GenBank/DDBJ whole genome shotgun (WGS) entry which is preliminary data.</text>
</comment>
<dbReference type="EMBL" id="QYOH01000003">
    <property type="protein sequence ID" value="TXU37445.1"/>
    <property type="molecule type" value="Genomic_DNA"/>
</dbReference>
<protein>
    <submittedName>
        <fullName evidence="3">Inovirus Gp2 family protein</fullName>
    </submittedName>
</protein>
<evidence type="ECO:0000313" key="2">
    <source>
        <dbReference type="EMBL" id="EFL9836355.1"/>
    </source>
</evidence>
<organism evidence="3 5">
    <name type="scientific">Escherichia coli</name>
    <dbReference type="NCBI Taxonomy" id="562"/>
    <lineage>
        <taxon>Bacteria</taxon>
        <taxon>Pseudomonadati</taxon>
        <taxon>Pseudomonadota</taxon>
        <taxon>Gammaproteobacteria</taxon>
        <taxon>Enterobacterales</taxon>
        <taxon>Enterobacteriaceae</taxon>
        <taxon>Escherichia</taxon>
    </lineage>
</organism>
<dbReference type="Proteomes" id="UP000460654">
    <property type="component" value="Unassembled WGS sequence"/>
</dbReference>
<evidence type="ECO:0000313" key="6">
    <source>
        <dbReference type="Proteomes" id="UP000460654"/>
    </source>
</evidence>
<dbReference type="AlphaFoldDB" id="A0A2G9A958"/>
<dbReference type="Proteomes" id="UP000271175">
    <property type="component" value="Unassembled WGS sequence"/>
</dbReference>
<evidence type="ECO:0000259" key="1">
    <source>
        <dbReference type="Pfam" id="PF11726"/>
    </source>
</evidence>
<dbReference type="InterPro" id="IPR057271">
    <property type="entry name" value="YagK_YfjJ_C"/>
</dbReference>
<dbReference type="OMA" id="HKAWASA"/>
<dbReference type="Proteomes" id="UP000543257">
    <property type="component" value="Unassembled WGS sequence"/>
</dbReference>
<accession>A0A2G9A958</accession>
<sequence length="204" mass="23889">MKLNERYGKPNAHYMKRLEEITRYAMDDYARILAFRVDLLLPVDNSHKGYDSAVITRFIASLKAQIAAYLQRRRRDGKRVYPCKLRYAWVREFGELNGNKHYHMLLLVNREVFRNTMLNTENSAQPRGLLVGMVARAWAVALRRTGDMANKVPFHLPGVSYELDRRNGTNTDFFRSYIYHISYLAKEYTKNHDDGERNFGCSQG</sequence>